<evidence type="ECO:0000313" key="12">
    <source>
        <dbReference type="EMBL" id="KFD66391.1"/>
    </source>
</evidence>
<evidence type="ECO:0000256" key="7">
    <source>
        <dbReference type="PROSITE-ProRule" id="PRU00191"/>
    </source>
</evidence>
<dbReference type="Pfam" id="PF00017">
    <property type="entry name" value="SH2"/>
    <property type="match status" value="1"/>
</dbReference>
<dbReference type="PROSITE" id="PS50001">
    <property type="entry name" value="SH2"/>
    <property type="match status" value="1"/>
</dbReference>
<comment type="catalytic activity">
    <reaction evidence="6 9">
        <text>L-tyrosyl-[protein] + ATP = O-phospho-L-tyrosyl-[protein] + ADP + H(+)</text>
        <dbReference type="Rhea" id="RHEA:10596"/>
        <dbReference type="Rhea" id="RHEA-COMP:10136"/>
        <dbReference type="Rhea" id="RHEA-COMP:20101"/>
        <dbReference type="ChEBI" id="CHEBI:15378"/>
        <dbReference type="ChEBI" id="CHEBI:30616"/>
        <dbReference type="ChEBI" id="CHEBI:46858"/>
        <dbReference type="ChEBI" id="CHEBI:61978"/>
        <dbReference type="ChEBI" id="CHEBI:456216"/>
        <dbReference type="EC" id="2.7.10.2"/>
    </reaction>
</comment>
<dbReference type="Gene3D" id="3.30.505.10">
    <property type="entry name" value="SH2 domain"/>
    <property type="match status" value="1"/>
</dbReference>
<keyword evidence="2 8" id="KW-0547">Nucleotide-binding</keyword>
<feature type="binding site" evidence="8">
    <location>
        <position position="202"/>
    </location>
    <ligand>
        <name>ATP</name>
        <dbReference type="ChEBI" id="CHEBI:30616"/>
    </ligand>
</feature>
<dbReference type="SMART" id="SM00252">
    <property type="entry name" value="SH2"/>
    <property type="match status" value="1"/>
</dbReference>
<dbReference type="PRINTS" id="PR00109">
    <property type="entry name" value="TYRKINASE"/>
</dbReference>
<dbReference type="InterPro" id="IPR035849">
    <property type="entry name" value="Fes/Fps/Fer_SH2"/>
</dbReference>
<evidence type="ECO:0000256" key="2">
    <source>
        <dbReference type="ARBA" id="ARBA00022741"/>
    </source>
</evidence>
<dbReference type="Gene3D" id="1.10.510.10">
    <property type="entry name" value="Transferase(Phosphotransferase) domain 1"/>
    <property type="match status" value="1"/>
</dbReference>
<keyword evidence="4 8" id="KW-0067">ATP-binding</keyword>
<dbReference type="InterPro" id="IPR020635">
    <property type="entry name" value="Tyr_kinase_cat_dom"/>
</dbReference>
<dbReference type="SMART" id="SM00220">
    <property type="entry name" value="S_TKc"/>
    <property type="match status" value="1"/>
</dbReference>
<dbReference type="InterPro" id="IPR001245">
    <property type="entry name" value="Ser-Thr/Tyr_kinase_cat_dom"/>
</dbReference>
<dbReference type="InterPro" id="IPR011009">
    <property type="entry name" value="Kinase-like_dom_sf"/>
</dbReference>
<dbReference type="EMBL" id="KL367525">
    <property type="protein sequence ID" value="KFD66391.1"/>
    <property type="molecule type" value="Genomic_DNA"/>
</dbReference>
<evidence type="ECO:0000256" key="3">
    <source>
        <dbReference type="ARBA" id="ARBA00022777"/>
    </source>
</evidence>
<organism evidence="12">
    <name type="scientific">Trichuris suis</name>
    <name type="common">pig whipworm</name>
    <dbReference type="NCBI Taxonomy" id="68888"/>
    <lineage>
        <taxon>Eukaryota</taxon>
        <taxon>Metazoa</taxon>
        <taxon>Ecdysozoa</taxon>
        <taxon>Nematoda</taxon>
        <taxon>Enoplea</taxon>
        <taxon>Dorylaimia</taxon>
        <taxon>Trichinellida</taxon>
        <taxon>Trichuridae</taxon>
        <taxon>Trichuris</taxon>
    </lineage>
</organism>
<keyword evidence="5 9" id="KW-0829">Tyrosine-protein kinase</keyword>
<dbReference type="EC" id="2.7.10.2" evidence="9"/>
<comment type="similarity">
    <text evidence="9">Belongs to the protein kinase superfamily. Tyr protein kinase family.</text>
</comment>
<dbReference type="Proteomes" id="UP000030758">
    <property type="component" value="Unassembled WGS sequence"/>
</dbReference>
<dbReference type="CDD" id="cd10361">
    <property type="entry name" value="SH2_Fps_family"/>
    <property type="match status" value="1"/>
</dbReference>
<dbReference type="InterPro" id="IPR000980">
    <property type="entry name" value="SH2"/>
</dbReference>
<gene>
    <name evidence="12" type="ORF">M514_05785</name>
</gene>
<dbReference type="PANTHER" id="PTHR24418">
    <property type="entry name" value="TYROSINE-PROTEIN KINASE"/>
    <property type="match status" value="1"/>
</dbReference>
<dbReference type="InterPro" id="IPR017441">
    <property type="entry name" value="Protein_kinase_ATP_BS"/>
</dbReference>
<feature type="domain" description="Protein kinase" evidence="11">
    <location>
        <begin position="169"/>
        <end position="434"/>
    </location>
</feature>
<keyword evidence="3 9" id="KW-0418">Kinase</keyword>
<dbReference type="PROSITE" id="PS00109">
    <property type="entry name" value="PROTEIN_KINASE_TYR"/>
    <property type="match status" value="1"/>
</dbReference>
<dbReference type="InterPro" id="IPR036860">
    <property type="entry name" value="SH2_dom_sf"/>
</dbReference>
<accession>A0A085NA95</accession>
<evidence type="ECO:0000256" key="6">
    <source>
        <dbReference type="ARBA" id="ARBA00051245"/>
    </source>
</evidence>
<evidence type="ECO:0000256" key="8">
    <source>
        <dbReference type="PROSITE-ProRule" id="PRU10141"/>
    </source>
</evidence>
<evidence type="ECO:0000256" key="5">
    <source>
        <dbReference type="ARBA" id="ARBA00023137"/>
    </source>
</evidence>
<dbReference type="SUPFAM" id="SSF55550">
    <property type="entry name" value="SH2 domain"/>
    <property type="match status" value="1"/>
</dbReference>
<evidence type="ECO:0000256" key="4">
    <source>
        <dbReference type="ARBA" id="ARBA00022840"/>
    </source>
</evidence>
<protein>
    <recommendedName>
        <fullName evidence="9">Tyrosine-protein kinase</fullName>
        <ecNumber evidence="9">2.7.10.2</ecNumber>
    </recommendedName>
</protein>
<dbReference type="GO" id="GO:0004715">
    <property type="term" value="F:non-membrane spanning protein tyrosine kinase activity"/>
    <property type="evidence" value="ECO:0007669"/>
    <property type="project" value="UniProtKB-EC"/>
</dbReference>
<dbReference type="SMART" id="SM00219">
    <property type="entry name" value="TyrKc"/>
    <property type="match status" value="1"/>
</dbReference>
<dbReference type="CDD" id="cd00192">
    <property type="entry name" value="PTKc"/>
    <property type="match status" value="1"/>
</dbReference>
<dbReference type="InterPro" id="IPR008266">
    <property type="entry name" value="Tyr_kinase_AS"/>
</dbReference>
<name>A0A085NA95_9BILA</name>
<dbReference type="GO" id="GO:0005524">
    <property type="term" value="F:ATP binding"/>
    <property type="evidence" value="ECO:0007669"/>
    <property type="project" value="UniProtKB-UniRule"/>
</dbReference>
<dbReference type="PROSITE" id="PS50011">
    <property type="entry name" value="PROTEIN_KINASE_DOM"/>
    <property type="match status" value="1"/>
</dbReference>
<dbReference type="SUPFAM" id="SSF56112">
    <property type="entry name" value="Protein kinase-like (PK-like)"/>
    <property type="match status" value="1"/>
</dbReference>
<dbReference type="AlphaFoldDB" id="A0A085NA95"/>
<dbReference type="PROSITE" id="PS00107">
    <property type="entry name" value="PROTEIN_KINASE_ATP"/>
    <property type="match status" value="1"/>
</dbReference>
<dbReference type="InterPro" id="IPR050198">
    <property type="entry name" value="Non-receptor_tyrosine_kinases"/>
</dbReference>
<proteinExistence type="inferred from homology"/>
<evidence type="ECO:0000259" key="10">
    <source>
        <dbReference type="PROSITE" id="PS50001"/>
    </source>
</evidence>
<dbReference type="InterPro" id="IPR000719">
    <property type="entry name" value="Prot_kinase_dom"/>
</dbReference>
<feature type="domain" description="SH2" evidence="10">
    <location>
        <begin position="58"/>
        <end position="157"/>
    </location>
</feature>
<sequence>MDRSSRYSSSKNFSSGNKKSTGFWGTSHYAPSCKYPRKADKFPLRKILEADAIYEKPFFYGYMPREDIEMMLLHNGEFAVRKSAYKMDRRASGFCVSVLWDKKVNHVVVRYYKNQEGVQYGFDGSHKFKTVYDLVQYYVNTGKPILNDTDVTLLIPLYRADWVLYNRQLMPVKLLGAGNYGEVWEYRLVRFKDDAPEKVAVKFLKGGKVPKEERVAFFGECRRLRQLSHENLVTFIGIAVDTNPVKMVMELCDTNLPKYLHDNATSLTWIRKAELCLQAAKGMEYLSSQNIIHRDLAARNCLLKAETLKLADLGMSRKGKIYTMECKKPIPIKWTPPEAIRYLEFSERTDVWSFGVLAWEIMTGGGIPYSALEDVKAENFCLLLLNFLNEGNRLEAPKDTPAELKKIMLSCMHIVPNLRPNFILIRVMLQNAVLGLKLQEEQVSVTTMSHTQ</sequence>
<reference evidence="12" key="1">
    <citation type="journal article" date="2014" name="Nat. Genet.">
        <title>Genome and transcriptome of the porcine whipworm Trichuris suis.</title>
        <authorList>
            <person name="Jex A.R."/>
            <person name="Nejsum P."/>
            <person name="Schwarz E.M."/>
            <person name="Hu L."/>
            <person name="Young N.D."/>
            <person name="Hall R.S."/>
            <person name="Korhonen P.K."/>
            <person name="Liao S."/>
            <person name="Thamsborg S."/>
            <person name="Xia J."/>
            <person name="Xu P."/>
            <person name="Wang S."/>
            <person name="Scheerlinck J.P."/>
            <person name="Hofmann A."/>
            <person name="Sternberg P.W."/>
            <person name="Wang J."/>
            <person name="Gasser R.B."/>
        </authorList>
    </citation>
    <scope>NUCLEOTIDE SEQUENCE [LARGE SCALE GENOMIC DNA]</scope>
    <source>
        <strain evidence="12">DCEP-RM93F</strain>
    </source>
</reference>
<evidence type="ECO:0000256" key="1">
    <source>
        <dbReference type="ARBA" id="ARBA00022679"/>
    </source>
</evidence>
<keyword evidence="7" id="KW-0727">SH2 domain</keyword>
<evidence type="ECO:0000256" key="9">
    <source>
        <dbReference type="RuleBase" id="RU362096"/>
    </source>
</evidence>
<dbReference type="Pfam" id="PF07714">
    <property type="entry name" value="PK_Tyr_Ser-Thr"/>
    <property type="match status" value="1"/>
</dbReference>
<keyword evidence="1 9" id="KW-0808">Transferase</keyword>
<evidence type="ECO:0000259" key="11">
    <source>
        <dbReference type="PROSITE" id="PS50011"/>
    </source>
</evidence>